<proteinExistence type="inferred from homology"/>
<evidence type="ECO:0000259" key="7">
    <source>
        <dbReference type="Pfam" id="PF01593"/>
    </source>
</evidence>
<comment type="pathway">
    <text evidence="1">Plant hormone metabolism; auxin biosynthesis.</text>
</comment>
<keyword evidence="9" id="KW-1185">Reference proteome</keyword>
<dbReference type="Pfam" id="PF01593">
    <property type="entry name" value="Amino_oxidase"/>
    <property type="match status" value="2"/>
</dbReference>
<gene>
    <name evidence="8" type="ORF">SAMEA3906486_05450</name>
</gene>
<dbReference type="InterPro" id="IPR036188">
    <property type="entry name" value="FAD/NAD-bd_sf"/>
</dbReference>
<evidence type="ECO:0000256" key="6">
    <source>
        <dbReference type="ARBA" id="ARBA00047321"/>
    </source>
</evidence>
<evidence type="ECO:0000256" key="1">
    <source>
        <dbReference type="ARBA" id="ARBA00004814"/>
    </source>
</evidence>
<dbReference type="Gene3D" id="3.90.660.10">
    <property type="match status" value="1"/>
</dbReference>
<dbReference type="Gene3D" id="3.50.50.60">
    <property type="entry name" value="FAD/NAD(P)-binding domain"/>
    <property type="match status" value="1"/>
</dbReference>
<evidence type="ECO:0000256" key="4">
    <source>
        <dbReference type="ARBA" id="ARBA00017871"/>
    </source>
</evidence>
<organism evidence="8 9">
    <name type="scientific">Bordetella ansorpii</name>
    <dbReference type="NCBI Taxonomy" id="288768"/>
    <lineage>
        <taxon>Bacteria</taxon>
        <taxon>Pseudomonadati</taxon>
        <taxon>Pseudomonadota</taxon>
        <taxon>Betaproteobacteria</taxon>
        <taxon>Burkholderiales</taxon>
        <taxon>Alcaligenaceae</taxon>
        <taxon>Bordetella</taxon>
    </lineage>
</organism>
<evidence type="ECO:0000313" key="8">
    <source>
        <dbReference type="EMBL" id="SAI74733.1"/>
    </source>
</evidence>
<dbReference type="PANTHER" id="PTHR10742">
    <property type="entry name" value="FLAVIN MONOAMINE OXIDASE"/>
    <property type="match status" value="1"/>
</dbReference>
<dbReference type="AlphaFoldDB" id="A0A157SXF7"/>
<dbReference type="EMBL" id="FKIF01000010">
    <property type="protein sequence ID" value="SAI74733.1"/>
    <property type="molecule type" value="Genomic_DNA"/>
</dbReference>
<evidence type="ECO:0000256" key="5">
    <source>
        <dbReference type="ARBA" id="ARBA00023070"/>
    </source>
</evidence>
<dbReference type="Proteomes" id="UP000076848">
    <property type="component" value="Unassembled WGS sequence"/>
</dbReference>
<dbReference type="InterPro" id="IPR002937">
    <property type="entry name" value="Amino_oxidase"/>
</dbReference>
<protein>
    <recommendedName>
        <fullName evidence="4">Tryptophan 2-monooxygenase</fullName>
        <ecNumber evidence="3">1.13.12.3</ecNumber>
    </recommendedName>
</protein>
<evidence type="ECO:0000256" key="2">
    <source>
        <dbReference type="ARBA" id="ARBA00005833"/>
    </source>
</evidence>
<reference evidence="8 9" key="1">
    <citation type="submission" date="2016-04" db="EMBL/GenBank/DDBJ databases">
        <authorList>
            <consortium name="Pathogen Informatics"/>
        </authorList>
    </citation>
    <scope>NUCLEOTIDE SEQUENCE [LARGE SCALE GENOMIC DNA]</scope>
    <source>
        <strain evidence="8 9">H050680373</strain>
    </source>
</reference>
<name>A0A157SXF7_9BORD</name>
<comment type="similarity">
    <text evidence="2">Belongs to the tryptophan 2-monooxygenase family.</text>
</comment>
<sequence length="434" mass="46669">MKVAIVGGGVAGIAAAYTLLQDERVSAVHLLEATGRYGGRACTDTTSIPGFAFDKGAQYIQDPTRNPLTGIAERLGFETVEEDADYRLRVETEDGWQTLPTGEPAVQEVVDGIQLSFDANSRQPNLIVAGKPRRTDDVELFGHATSPYGPFTESAETWQYIAADRAREAPGDGKPNLFVKKGIGSLVAAWGQQLRPTFGSAYSEHFGAVVSRIVHDDERVTLTYGGNSLTVDACIITVPVSVLGNDRIAFEPALPQGHRDALKVLRLGSYKKLALRLRTSPDDIVPGTNYYLAEDSPPGVWQCYRLPHADDVLVAHAAGNFAEALDQFADSRVFDMFKARVQTAFDGVFFTNGRAITNWSHDPAAGGAYSYSAFIGGGPEDPMALRARRALAAPVKRLRFAGEATDTACYGTLQAAYFSGEEAALDLLRDGGAA</sequence>
<accession>A0A157SXF7</accession>
<feature type="domain" description="Amine oxidase" evidence="7">
    <location>
        <begin position="171"/>
        <end position="427"/>
    </location>
</feature>
<evidence type="ECO:0000313" key="9">
    <source>
        <dbReference type="Proteomes" id="UP000076848"/>
    </source>
</evidence>
<dbReference type="PANTHER" id="PTHR10742:SF410">
    <property type="entry name" value="LYSINE-SPECIFIC HISTONE DEMETHYLASE 2"/>
    <property type="match status" value="1"/>
</dbReference>
<dbReference type="STRING" id="288768.SAMEA3906486_05450"/>
<comment type="catalytic activity">
    <reaction evidence="6">
        <text>L-tryptophan + O2 = indole-3-acetamide + CO2 + H2O</text>
        <dbReference type="Rhea" id="RHEA:16165"/>
        <dbReference type="ChEBI" id="CHEBI:15377"/>
        <dbReference type="ChEBI" id="CHEBI:15379"/>
        <dbReference type="ChEBI" id="CHEBI:16031"/>
        <dbReference type="ChEBI" id="CHEBI:16526"/>
        <dbReference type="ChEBI" id="CHEBI:57912"/>
        <dbReference type="EC" id="1.13.12.3"/>
    </reaction>
</comment>
<dbReference type="InterPro" id="IPR050281">
    <property type="entry name" value="Flavin_monoamine_oxidase"/>
</dbReference>
<feature type="domain" description="Amine oxidase" evidence="7">
    <location>
        <begin position="10"/>
        <end position="83"/>
    </location>
</feature>
<dbReference type="RefSeq" id="WP_066134405.1">
    <property type="nucleotide sequence ID" value="NZ_FKIF01000010.1"/>
</dbReference>
<dbReference type="SUPFAM" id="SSF54373">
    <property type="entry name" value="FAD-linked reductases, C-terminal domain"/>
    <property type="match status" value="1"/>
</dbReference>
<dbReference type="SUPFAM" id="SSF51905">
    <property type="entry name" value="FAD/NAD(P)-binding domain"/>
    <property type="match status" value="1"/>
</dbReference>
<evidence type="ECO:0000256" key="3">
    <source>
        <dbReference type="ARBA" id="ARBA00012535"/>
    </source>
</evidence>
<keyword evidence="5" id="KW-0073">Auxin biosynthesis</keyword>
<dbReference type="EC" id="1.13.12.3" evidence="3"/>
<dbReference type="GO" id="GO:0009851">
    <property type="term" value="P:auxin biosynthetic process"/>
    <property type="evidence" value="ECO:0007669"/>
    <property type="project" value="UniProtKB-KW"/>
</dbReference>
<dbReference type="GO" id="GO:0050361">
    <property type="term" value="F:tryptophan 2-monooxygenase activity"/>
    <property type="evidence" value="ECO:0007669"/>
    <property type="project" value="UniProtKB-EC"/>
</dbReference>
<dbReference type="OrthoDB" id="9135122at2"/>